<dbReference type="SMART" id="SM00926">
    <property type="entry name" value="Molybdop_Fe4S4"/>
    <property type="match status" value="1"/>
</dbReference>
<comment type="similarity">
    <text evidence="3">Belongs to the prokaryotic molybdopterin-containing oxidoreductase family.</text>
</comment>
<comment type="subcellular location">
    <subcellularLocation>
        <location evidence="2">Cell envelope</location>
    </subcellularLocation>
</comment>
<dbReference type="GO" id="GO:0046872">
    <property type="term" value="F:metal ion binding"/>
    <property type="evidence" value="ECO:0007669"/>
    <property type="project" value="UniProtKB-KW"/>
</dbReference>
<dbReference type="AlphaFoldDB" id="A0A7Y0E010"/>
<gene>
    <name evidence="11" type="ORF">HH303_09535</name>
</gene>
<organism evidence="11 12">
    <name type="scientific">Pacificispira spongiicola</name>
    <dbReference type="NCBI Taxonomy" id="2729598"/>
    <lineage>
        <taxon>Bacteria</taxon>
        <taxon>Pseudomonadati</taxon>
        <taxon>Pseudomonadota</taxon>
        <taxon>Alphaproteobacteria</taxon>
        <taxon>Rhodospirillales</taxon>
        <taxon>Rhodospirillaceae</taxon>
        <taxon>Pacificispira</taxon>
    </lineage>
</organism>
<keyword evidence="6" id="KW-0560">Oxidoreductase</keyword>
<keyword evidence="8" id="KW-0411">Iron-sulfur</keyword>
<protein>
    <submittedName>
        <fullName evidence="11">Molybdopterin-dependent oxidoreductase</fullName>
    </submittedName>
</protein>
<dbReference type="EMBL" id="JABBNT010000003">
    <property type="protein sequence ID" value="NMM44719.1"/>
    <property type="molecule type" value="Genomic_DNA"/>
</dbReference>
<evidence type="ECO:0000313" key="11">
    <source>
        <dbReference type="EMBL" id="NMM44719.1"/>
    </source>
</evidence>
<dbReference type="Pfam" id="PF04879">
    <property type="entry name" value="Molybdop_Fe4S4"/>
    <property type="match status" value="1"/>
</dbReference>
<dbReference type="GO" id="GO:0051539">
    <property type="term" value="F:4 iron, 4 sulfur cluster binding"/>
    <property type="evidence" value="ECO:0007669"/>
    <property type="project" value="UniProtKB-KW"/>
</dbReference>
<evidence type="ECO:0000256" key="1">
    <source>
        <dbReference type="ARBA" id="ARBA00001966"/>
    </source>
</evidence>
<comment type="caution">
    <text evidence="11">The sequence shown here is derived from an EMBL/GenBank/DDBJ whole genome shotgun (WGS) entry which is preliminary data.</text>
</comment>
<evidence type="ECO:0000256" key="7">
    <source>
        <dbReference type="ARBA" id="ARBA00023004"/>
    </source>
</evidence>
<dbReference type="CDD" id="cd02783">
    <property type="entry name" value="MopB_CT_2"/>
    <property type="match status" value="1"/>
</dbReference>
<keyword evidence="4" id="KW-0004">4Fe-4S</keyword>
<dbReference type="RefSeq" id="WP_169625120.1">
    <property type="nucleotide sequence ID" value="NZ_JABBNT010000003.1"/>
</dbReference>
<evidence type="ECO:0000256" key="6">
    <source>
        <dbReference type="ARBA" id="ARBA00023002"/>
    </source>
</evidence>
<keyword evidence="7" id="KW-0408">Iron</keyword>
<dbReference type="GO" id="GO:0043546">
    <property type="term" value="F:molybdopterin cofactor binding"/>
    <property type="evidence" value="ECO:0007669"/>
    <property type="project" value="InterPro"/>
</dbReference>
<feature type="compositionally biased region" description="Basic and acidic residues" evidence="9">
    <location>
        <begin position="968"/>
        <end position="979"/>
    </location>
</feature>
<dbReference type="PROSITE" id="PS51669">
    <property type="entry name" value="4FE4S_MOW_BIS_MGD"/>
    <property type="match status" value="1"/>
</dbReference>
<keyword evidence="12" id="KW-1185">Reference proteome</keyword>
<evidence type="ECO:0000256" key="4">
    <source>
        <dbReference type="ARBA" id="ARBA00022485"/>
    </source>
</evidence>
<dbReference type="InterPro" id="IPR006656">
    <property type="entry name" value="Mopterin_OxRdtase"/>
</dbReference>
<evidence type="ECO:0000313" key="12">
    <source>
        <dbReference type="Proteomes" id="UP000539372"/>
    </source>
</evidence>
<evidence type="ECO:0000256" key="5">
    <source>
        <dbReference type="ARBA" id="ARBA00022723"/>
    </source>
</evidence>
<dbReference type="PANTHER" id="PTHR43598">
    <property type="entry name" value="TUNGSTEN-CONTAINING FORMYLMETHANOFURAN DEHYDROGENASE 2 SUBUNIT B"/>
    <property type="match status" value="1"/>
</dbReference>
<dbReference type="Pfam" id="PF01568">
    <property type="entry name" value="Molydop_binding"/>
    <property type="match status" value="1"/>
</dbReference>
<dbReference type="InterPro" id="IPR006657">
    <property type="entry name" value="MoPterin_dinucl-bd_dom"/>
</dbReference>
<feature type="domain" description="4Fe-4S Mo/W bis-MGD-type" evidence="10">
    <location>
        <begin position="20"/>
        <end position="76"/>
    </location>
</feature>
<dbReference type="Gene3D" id="3.30.200.210">
    <property type="match status" value="1"/>
</dbReference>
<dbReference type="InterPro" id="IPR006963">
    <property type="entry name" value="Mopterin_OxRdtase_4Fe-4S_dom"/>
</dbReference>
<proteinExistence type="inferred from homology"/>
<dbReference type="Gene3D" id="3.40.50.740">
    <property type="match status" value="1"/>
</dbReference>
<feature type="region of interest" description="Disordered" evidence="9">
    <location>
        <begin position="954"/>
        <end position="979"/>
    </location>
</feature>
<evidence type="ECO:0000256" key="9">
    <source>
        <dbReference type="SAM" id="MobiDB-lite"/>
    </source>
</evidence>
<name>A0A7Y0E010_9PROT</name>
<evidence type="ECO:0000256" key="3">
    <source>
        <dbReference type="ARBA" id="ARBA00010312"/>
    </source>
</evidence>
<keyword evidence="5" id="KW-0479">Metal-binding</keyword>
<dbReference type="GO" id="GO:0030313">
    <property type="term" value="C:cell envelope"/>
    <property type="evidence" value="ECO:0007669"/>
    <property type="project" value="UniProtKB-SubCell"/>
</dbReference>
<dbReference type="SUPFAM" id="SSF50692">
    <property type="entry name" value="ADC-like"/>
    <property type="match status" value="1"/>
</dbReference>
<reference evidence="11 12" key="1">
    <citation type="submission" date="2020-04" db="EMBL/GenBank/DDBJ databases">
        <title>Rhodospirillaceae bacterium KN72 isolated from deep sea.</title>
        <authorList>
            <person name="Zhang D.-C."/>
        </authorList>
    </citation>
    <scope>NUCLEOTIDE SEQUENCE [LARGE SCALE GENOMIC DNA]</scope>
    <source>
        <strain evidence="11 12">KN72</strain>
    </source>
</reference>
<comment type="cofactor">
    <cofactor evidence="1">
        <name>[4Fe-4S] cluster</name>
        <dbReference type="ChEBI" id="CHEBI:49883"/>
    </cofactor>
</comment>
<evidence type="ECO:0000256" key="2">
    <source>
        <dbReference type="ARBA" id="ARBA00004196"/>
    </source>
</evidence>
<dbReference type="Pfam" id="PF00384">
    <property type="entry name" value="Molybdopterin"/>
    <property type="match status" value="1"/>
</dbReference>
<dbReference type="Proteomes" id="UP000539372">
    <property type="component" value="Unassembled WGS sequence"/>
</dbReference>
<dbReference type="InterPro" id="IPR009010">
    <property type="entry name" value="Asp_de-COase-like_dom_sf"/>
</dbReference>
<evidence type="ECO:0000259" key="10">
    <source>
        <dbReference type="PROSITE" id="PS51669"/>
    </source>
</evidence>
<evidence type="ECO:0000256" key="8">
    <source>
        <dbReference type="ARBA" id="ARBA00023014"/>
    </source>
</evidence>
<accession>A0A7Y0E010</accession>
<dbReference type="GO" id="GO:0016491">
    <property type="term" value="F:oxidoreductase activity"/>
    <property type="evidence" value="ECO:0007669"/>
    <property type="project" value="UniProtKB-KW"/>
</dbReference>
<dbReference type="SUPFAM" id="SSF53706">
    <property type="entry name" value="Formate dehydrogenase/DMSO reductase, domains 1-3"/>
    <property type="match status" value="1"/>
</dbReference>
<dbReference type="Gene3D" id="3.40.228.10">
    <property type="entry name" value="Dimethylsulfoxide Reductase, domain 2"/>
    <property type="match status" value="1"/>
</dbReference>
<sequence>MSPAPSQPRDRADLTPDAIDRTEFTTCYMCACRCGIRVHFKDDKLRYIDGNPDHPVNRGVLCAKGSAGIMNVLSPARLKKPLKRVGPRGSGQFEEIDWDEAMAIAESWLGDIRKTDPKRLAFFTGRDQSQSLTGWWAARFGTPNFAAHGGFCSVNMAAGGLYSIGSSFWEFGEPDWERTKLFLMFGVAEDHDSNPIKIGLGTLKSREDAKFVSINPVRTGYSAIADEWIGITPGTDGLFAGALIHELLRAEAIDWDYLARYTNAPWLVYQAPGRPEDGLFARDKDGHPLVLDGITKAPSDALSPDAKPVFAGSVEIDGLRAVPAFQIMAERFLDDAYAPDTVAETCGIPAATIRRLAAELSEMAFKHQIELDIDWTDWAGRKQTKVVGRPVSMHAMRGISAHSNGFHTCRILHLLQMILGTIDVPGGFRSKPPFPRPIPPGPKPAGHDVKQSTPLDGMPLGFPTGPEDLLVHPDGTPKRLDKAYSWDHPLAAHGLMQMVIHNAWKGDPYPIDTLFLYMANMGWNSSMNVPATLHYLTDTVADGGYKIPHIIVSDAYYSETVPYADLVLPDTTYLERWDCISLLDRPICSAEGPADAIRQPILKPDRDVRPFQDVLIDLGARLKLPGFVTASGDPAYPGLYADYIVHHERAPGVGPLAGWRGEDGDQSGRGDPNPDQLQRYIDHGGFWHHPFTEGQSWLKHGNRDYLTHAQSMGWIPAADRIVMQIYSEPLQKFRLAARGHGPVLPPPGHRARIDTYFDPVPFWYPPFEGSSADMGTGADYPLHAVTQRPMHMYHSWGSQNAWLRQITNHNKLYLHPDTAAAHDARDGDWVWIVSPIGRVKAQIKTMQGVERSTVWTWNAIGKRRGAWGLEAGAPESEKGFLLNHVISELLPATDGGYRHANADPVTGQAAWYDLKVRLEKCLPEEAGTTEPMFERFDAPNLAPSHAVAGTLRFGADSTGTASGRPPTPHREFVRKDGGA</sequence>
<dbReference type="Gene3D" id="2.40.40.20">
    <property type="match status" value="1"/>
</dbReference>
<dbReference type="PANTHER" id="PTHR43598:SF5">
    <property type="entry name" value="DMSO REDUCTASE CHAIN A"/>
    <property type="match status" value="1"/>
</dbReference>